<organism evidence="2 3">
    <name type="scientific">Stylosanthes scabra</name>
    <dbReference type="NCBI Taxonomy" id="79078"/>
    <lineage>
        <taxon>Eukaryota</taxon>
        <taxon>Viridiplantae</taxon>
        <taxon>Streptophyta</taxon>
        <taxon>Embryophyta</taxon>
        <taxon>Tracheophyta</taxon>
        <taxon>Spermatophyta</taxon>
        <taxon>Magnoliopsida</taxon>
        <taxon>eudicotyledons</taxon>
        <taxon>Gunneridae</taxon>
        <taxon>Pentapetalae</taxon>
        <taxon>rosids</taxon>
        <taxon>fabids</taxon>
        <taxon>Fabales</taxon>
        <taxon>Fabaceae</taxon>
        <taxon>Papilionoideae</taxon>
        <taxon>50 kb inversion clade</taxon>
        <taxon>dalbergioids sensu lato</taxon>
        <taxon>Dalbergieae</taxon>
        <taxon>Pterocarpus clade</taxon>
        <taxon>Stylosanthes</taxon>
    </lineage>
</organism>
<proteinExistence type="predicted"/>
<dbReference type="Proteomes" id="UP001341840">
    <property type="component" value="Unassembled WGS sequence"/>
</dbReference>
<sequence>EACGARNGVLERPEPKLRQRQSTPRRGSQSLGVAKLEPSLQDHSSQRLGVDSKV</sequence>
<accession>A0ABU6WTC8</accession>
<reference evidence="2 3" key="1">
    <citation type="journal article" date="2023" name="Plants (Basel)">
        <title>Bridging the Gap: Combining Genomics and Transcriptomics Approaches to Understand Stylosanthes scabra, an Orphan Legume from the Brazilian Caatinga.</title>
        <authorList>
            <person name="Ferreira-Neto J.R.C."/>
            <person name="da Silva M.D."/>
            <person name="Binneck E."/>
            <person name="de Melo N.F."/>
            <person name="da Silva R.H."/>
            <person name="de Melo A.L.T.M."/>
            <person name="Pandolfi V."/>
            <person name="Bustamante F.O."/>
            <person name="Brasileiro-Vidal A.C."/>
            <person name="Benko-Iseppon A.M."/>
        </authorList>
    </citation>
    <scope>NUCLEOTIDE SEQUENCE [LARGE SCALE GENOMIC DNA]</scope>
    <source>
        <tissue evidence="2">Leaves</tissue>
    </source>
</reference>
<comment type="caution">
    <text evidence="2">The sequence shown here is derived from an EMBL/GenBank/DDBJ whole genome shotgun (WGS) entry which is preliminary data.</text>
</comment>
<feature type="non-terminal residue" evidence="2">
    <location>
        <position position="1"/>
    </location>
</feature>
<evidence type="ECO:0000313" key="3">
    <source>
        <dbReference type="Proteomes" id="UP001341840"/>
    </source>
</evidence>
<protein>
    <submittedName>
        <fullName evidence="2">Uncharacterized protein</fullName>
    </submittedName>
</protein>
<gene>
    <name evidence="2" type="ORF">PIB30_093184</name>
</gene>
<dbReference type="EMBL" id="JASCZI010183215">
    <property type="protein sequence ID" value="MED6189166.1"/>
    <property type="molecule type" value="Genomic_DNA"/>
</dbReference>
<feature type="region of interest" description="Disordered" evidence="1">
    <location>
        <begin position="1"/>
        <end position="54"/>
    </location>
</feature>
<evidence type="ECO:0000256" key="1">
    <source>
        <dbReference type="SAM" id="MobiDB-lite"/>
    </source>
</evidence>
<feature type="compositionally biased region" description="Polar residues" evidence="1">
    <location>
        <begin position="20"/>
        <end position="31"/>
    </location>
</feature>
<evidence type="ECO:0000313" key="2">
    <source>
        <dbReference type="EMBL" id="MED6189166.1"/>
    </source>
</evidence>
<name>A0ABU6WTC8_9FABA</name>
<keyword evidence="3" id="KW-1185">Reference proteome</keyword>